<accession>A0A174VSF5</accession>
<name>A0A174VSF5_9CLOT</name>
<feature type="domain" description="CD-NTase-associated protein 12/Pycsar effector protein TIR" evidence="1">
    <location>
        <begin position="151"/>
        <end position="273"/>
    </location>
</feature>
<dbReference type="RefSeq" id="WP_055209373.1">
    <property type="nucleotide sequence ID" value="NZ_CZBO01000019.1"/>
</dbReference>
<evidence type="ECO:0000259" key="1">
    <source>
        <dbReference type="Pfam" id="PF10137"/>
    </source>
</evidence>
<sequence length="291" mass="33248">MNQIIISKLKNWIKPLSVNQIKSISPILLKKELKIENQELLDIIKFLHKERIVKYRYKFICNKCGNDCIAYERVLMKGKYSCSECGNYFSLDDVKEESQVVYEFDKDEMIKIDNAKKLDFTKESIGNNIVSIESHKPIIQEEIKMETKKKKIFFGSSTEAEDIMDEIAASVATLNCKTLKWNSPSDGIFIPGNMTLDSLIDTANEVDGAIFIFNADDKVWYHNDVAESTVRDNVLFEYGLFMGALGKCNVAFVCKDKPKLASDLAGVTYIDANNDPSIVKMHLKHWIQNMK</sequence>
<evidence type="ECO:0000313" key="3">
    <source>
        <dbReference type="Proteomes" id="UP000095563"/>
    </source>
</evidence>
<dbReference type="Pfam" id="PF10137">
    <property type="entry name" value="CAP12-PCTIR_TIR"/>
    <property type="match status" value="1"/>
</dbReference>
<dbReference type="GO" id="GO:0050135">
    <property type="term" value="F:NADP+ nucleosidase activity"/>
    <property type="evidence" value="ECO:0007669"/>
    <property type="project" value="InterPro"/>
</dbReference>
<dbReference type="Proteomes" id="UP000095563">
    <property type="component" value="Unassembled WGS sequence"/>
</dbReference>
<reference evidence="2 3" key="1">
    <citation type="submission" date="2015-09" db="EMBL/GenBank/DDBJ databases">
        <authorList>
            <consortium name="Pathogen Informatics"/>
        </authorList>
    </citation>
    <scope>NUCLEOTIDE SEQUENCE [LARGE SCALE GENOMIC DNA]</scope>
    <source>
        <strain evidence="2 3">2789STDY5834956</strain>
    </source>
</reference>
<gene>
    <name evidence="2" type="ORF">ERS852568_03024</name>
</gene>
<evidence type="ECO:0000313" key="2">
    <source>
        <dbReference type="EMBL" id="CUQ35038.1"/>
    </source>
</evidence>
<organism evidence="2 3">
    <name type="scientific">Clostridium baratii</name>
    <dbReference type="NCBI Taxonomy" id="1561"/>
    <lineage>
        <taxon>Bacteria</taxon>
        <taxon>Bacillati</taxon>
        <taxon>Bacillota</taxon>
        <taxon>Clostridia</taxon>
        <taxon>Eubacteriales</taxon>
        <taxon>Clostridiaceae</taxon>
        <taxon>Clostridium</taxon>
    </lineage>
</organism>
<protein>
    <submittedName>
        <fullName evidence="2">Nucleotide-binding protein, TIR-like protein</fullName>
    </submittedName>
</protein>
<dbReference type="AlphaFoldDB" id="A0A174VSF5"/>
<proteinExistence type="predicted"/>
<dbReference type="InterPro" id="IPR019302">
    <property type="entry name" value="CAP12/PCTIR_TIR_dom"/>
</dbReference>
<dbReference type="EMBL" id="CZBO01000019">
    <property type="protein sequence ID" value="CUQ35038.1"/>
    <property type="molecule type" value="Genomic_DNA"/>
</dbReference>